<reference evidence="1" key="1">
    <citation type="submission" date="2021-10" db="EMBL/GenBank/DDBJ databases">
        <title>The diversity and Nitrogen Metabolism of Culturable Nitrate-Utilizing Bacteria Within the Oxygen Minimum Zone of the Changjiang (Yangtze River)Estuary.</title>
        <authorList>
            <person name="Zhang D."/>
            <person name="Zheng J."/>
            <person name="Liu S."/>
            <person name="He W."/>
        </authorList>
    </citation>
    <scope>NUCLEOTIDE SEQUENCE</scope>
    <source>
        <strain evidence="1">FXH-223</strain>
    </source>
</reference>
<dbReference type="AlphaFoldDB" id="A0A9Q3UPD8"/>
<dbReference type="Pfam" id="PF07103">
    <property type="entry name" value="DUF1365"/>
    <property type="match status" value="1"/>
</dbReference>
<proteinExistence type="predicted"/>
<gene>
    <name evidence="1" type="ORF">LL252_08715</name>
</gene>
<comment type="caution">
    <text evidence="1">The sequence shown here is derived from an EMBL/GenBank/DDBJ whole genome shotgun (WGS) entry which is preliminary data.</text>
</comment>
<name>A0A9Q3UPD8_9GAMM</name>
<dbReference type="PANTHER" id="PTHR33973:SF4">
    <property type="entry name" value="OS07G0153300 PROTEIN"/>
    <property type="match status" value="1"/>
</dbReference>
<keyword evidence="2" id="KW-1185">Reference proteome</keyword>
<organism evidence="1 2">
    <name type="scientific">Alloalcanivorax marinus</name>
    <dbReference type="NCBI Taxonomy" id="1177169"/>
    <lineage>
        <taxon>Bacteria</taxon>
        <taxon>Pseudomonadati</taxon>
        <taxon>Pseudomonadota</taxon>
        <taxon>Gammaproteobacteria</taxon>
        <taxon>Oceanospirillales</taxon>
        <taxon>Alcanivoracaceae</taxon>
        <taxon>Alloalcanivorax</taxon>
    </lineage>
</organism>
<dbReference type="InterPro" id="IPR010775">
    <property type="entry name" value="DUF1365"/>
</dbReference>
<dbReference type="EMBL" id="JAJGNA010000008">
    <property type="protein sequence ID" value="MCC4308653.1"/>
    <property type="molecule type" value="Genomic_DNA"/>
</dbReference>
<accession>A0A9Q3UPD8</accession>
<dbReference type="RefSeq" id="WP_228233772.1">
    <property type="nucleotide sequence ID" value="NZ_ARXL01000138.1"/>
</dbReference>
<dbReference type="Proteomes" id="UP001108027">
    <property type="component" value="Unassembled WGS sequence"/>
</dbReference>
<dbReference type="PANTHER" id="PTHR33973">
    <property type="entry name" value="OS07G0153300 PROTEIN"/>
    <property type="match status" value="1"/>
</dbReference>
<sequence>MIPRFALARGHVWHRRFEPVDHRFRYPLWLVWCDLDATGELLQRHAGWGRRWRPVTFRDRDFVDQRDRPLDEKVRAKAGELGLDWRAGRVCMLGQWRTFGVLFNPLVLYFHFPDGADRPDAALAEVRNTPWRERHFYPLRFREENGEQVVEHDKKFHVSPFLPLALRYHWTLHALFPALRLTLRDREGERTVFAAGLDLAMLEARPPAMTAVIARFGAQGVRTLAGIYRQAWKLWRKGVPVYAHPRAGGGDGENGEKTHDGR</sequence>
<evidence type="ECO:0000313" key="1">
    <source>
        <dbReference type="EMBL" id="MCC4308653.1"/>
    </source>
</evidence>
<evidence type="ECO:0000313" key="2">
    <source>
        <dbReference type="Proteomes" id="UP001108027"/>
    </source>
</evidence>
<protein>
    <submittedName>
        <fullName evidence="1">DUF1365 domain-containing protein</fullName>
    </submittedName>
</protein>